<reference evidence="1" key="2">
    <citation type="submission" date="2021-02" db="EMBL/GenBank/DDBJ databases">
        <authorList>
            <person name="Kimball J.A."/>
            <person name="Haas M.W."/>
            <person name="Macchietto M."/>
            <person name="Kono T."/>
            <person name="Duquette J."/>
            <person name="Shao M."/>
        </authorList>
    </citation>
    <scope>NUCLEOTIDE SEQUENCE</scope>
    <source>
        <tissue evidence="1">Fresh leaf tissue</tissue>
    </source>
</reference>
<dbReference type="EMBL" id="JAAALK010000283">
    <property type="protein sequence ID" value="KAG8071007.1"/>
    <property type="molecule type" value="Genomic_DNA"/>
</dbReference>
<protein>
    <submittedName>
        <fullName evidence="1">Uncharacterized protein</fullName>
    </submittedName>
</protein>
<keyword evidence="2" id="KW-1185">Reference proteome</keyword>
<evidence type="ECO:0000313" key="2">
    <source>
        <dbReference type="Proteomes" id="UP000729402"/>
    </source>
</evidence>
<proteinExistence type="predicted"/>
<dbReference type="Proteomes" id="UP000729402">
    <property type="component" value="Unassembled WGS sequence"/>
</dbReference>
<organism evidence="1 2">
    <name type="scientific">Zizania palustris</name>
    <name type="common">Northern wild rice</name>
    <dbReference type="NCBI Taxonomy" id="103762"/>
    <lineage>
        <taxon>Eukaryota</taxon>
        <taxon>Viridiplantae</taxon>
        <taxon>Streptophyta</taxon>
        <taxon>Embryophyta</taxon>
        <taxon>Tracheophyta</taxon>
        <taxon>Spermatophyta</taxon>
        <taxon>Magnoliopsida</taxon>
        <taxon>Liliopsida</taxon>
        <taxon>Poales</taxon>
        <taxon>Poaceae</taxon>
        <taxon>BOP clade</taxon>
        <taxon>Oryzoideae</taxon>
        <taxon>Oryzeae</taxon>
        <taxon>Zizaniinae</taxon>
        <taxon>Zizania</taxon>
    </lineage>
</organism>
<gene>
    <name evidence="1" type="ORF">GUJ93_ZPchr0006g41274</name>
</gene>
<reference evidence="1" key="1">
    <citation type="journal article" date="2021" name="bioRxiv">
        <title>Whole Genome Assembly and Annotation of Northern Wild Rice, Zizania palustris L., Supports a Whole Genome Duplication in the Zizania Genus.</title>
        <authorList>
            <person name="Haas M."/>
            <person name="Kono T."/>
            <person name="Macchietto M."/>
            <person name="Millas R."/>
            <person name="McGilp L."/>
            <person name="Shao M."/>
            <person name="Duquette J."/>
            <person name="Hirsch C.N."/>
            <person name="Kimball J."/>
        </authorList>
    </citation>
    <scope>NUCLEOTIDE SEQUENCE</scope>
    <source>
        <tissue evidence="1">Fresh leaf tissue</tissue>
    </source>
</reference>
<evidence type="ECO:0000313" key="1">
    <source>
        <dbReference type="EMBL" id="KAG8071007.1"/>
    </source>
</evidence>
<dbReference type="AlphaFoldDB" id="A0A8J5SKC3"/>
<comment type="caution">
    <text evidence="1">The sequence shown here is derived from an EMBL/GenBank/DDBJ whole genome shotgun (WGS) entry which is preliminary data.</text>
</comment>
<sequence length="128" mass="13671">MQALDLNSQTKDFTSYSELLREMVKVRAALVAPSAYACLAMADEAAEGSPLVEGMRSPCLVEGVADPWATVLPAVVELVSYPWPRVSAADSVVEAWQKVVPAVEVVADPWQKVLPVAEAVAEGMAVEE</sequence>
<name>A0A8J5SKC3_ZIZPA</name>
<accession>A0A8J5SKC3</accession>